<feature type="transmembrane region" description="Helical" evidence="2">
    <location>
        <begin position="1189"/>
        <end position="1215"/>
    </location>
</feature>
<dbReference type="GO" id="GO:0003677">
    <property type="term" value="F:DNA binding"/>
    <property type="evidence" value="ECO:0007669"/>
    <property type="project" value="InterPro"/>
</dbReference>
<feature type="transmembrane region" description="Helical" evidence="2">
    <location>
        <begin position="984"/>
        <end position="1003"/>
    </location>
</feature>
<feature type="region of interest" description="Disordered" evidence="1">
    <location>
        <begin position="1347"/>
        <end position="1382"/>
    </location>
</feature>
<proteinExistence type="predicted"/>
<evidence type="ECO:0000256" key="1">
    <source>
        <dbReference type="SAM" id="MobiDB-lite"/>
    </source>
</evidence>
<keyword evidence="2" id="KW-1133">Transmembrane helix</keyword>
<evidence type="ECO:0000313" key="3">
    <source>
        <dbReference type="EMBL" id="CAI4014834.1"/>
    </source>
</evidence>
<feature type="compositionally biased region" description="Basic residues" evidence="1">
    <location>
        <begin position="1369"/>
        <end position="1382"/>
    </location>
</feature>
<dbReference type="EMBL" id="CAMXCT030006502">
    <property type="protein sequence ID" value="CAL4802146.1"/>
    <property type="molecule type" value="Genomic_DNA"/>
</dbReference>
<dbReference type="Gene3D" id="1.10.443.10">
    <property type="entry name" value="Intergrase catalytic core"/>
    <property type="match status" value="1"/>
</dbReference>
<gene>
    <name evidence="3" type="ORF">C1SCF055_LOCUS39703</name>
</gene>
<dbReference type="GO" id="GO:0015074">
    <property type="term" value="P:DNA integration"/>
    <property type="evidence" value="ECO:0007669"/>
    <property type="project" value="InterPro"/>
</dbReference>
<reference evidence="4" key="2">
    <citation type="submission" date="2024-04" db="EMBL/GenBank/DDBJ databases">
        <authorList>
            <person name="Chen Y."/>
            <person name="Shah S."/>
            <person name="Dougan E. K."/>
            <person name="Thang M."/>
            <person name="Chan C."/>
        </authorList>
    </citation>
    <scope>NUCLEOTIDE SEQUENCE [LARGE SCALE GENOMIC DNA]</scope>
</reference>
<evidence type="ECO:0000313" key="4">
    <source>
        <dbReference type="EMBL" id="CAL1168209.1"/>
    </source>
</evidence>
<dbReference type="Proteomes" id="UP001152797">
    <property type="component" value="Unassembled WGS sequence"/>
</dbReference>
<evidence type="ECO:0000256" key="2">
    <source>
        <dbReference type="SAM" id="Phobius"/>
    </source>
</evidence>
<keyword evidence="2" id="KW-0812">Transmembrane</keyword>
<feature type="compositionally biased region" description="Polar residues" evidence="1">
    <location>
        <begin position="1351"/>
        <end position="1365"/>
    </location>
</feature>
<name>A0A9P1GL41_9DINO</name>
<keyword evidence="2" id="KW-0472">Membrane</keyword>
<dbReference type="GO" id="GO:0006310">
    <property type="term" value="P:DNA recombination"/>
    <property type="evidence" value="ECO:0007669"/>
    <property type="project" value="InterPro"/>
</dbReference>
<accession>A0A9P1GL41</accession>
<sequence>MGLQQLFQGFLLIREGFLTGIRTQPVQIAYSDYNSFAETIPPVPHWILRDCQSLVAGDSSIEFRAKRAWEAGFWAGLTLQGRVRTPRASPSFPLRPKVYVILRTWIGSTNKSVKRFGFLQDHRTPGRKQRGPTSIVKEPDPASLHNINGADPKKVLDSYAAMIDPGQEALVGPCCRVVCRLMDLDQDLDLDTQAEVLLVDMDFAQTETLLMDFQPAQEAHHEAVSFEEGLHHAIPIPSQVLGLAQDWIAAQEQERLDYYTAQKEAVPVTPGGIPHLGTSLKGKPPGPKRAAPKRATVASLQNRVETLLGALPTLTQQLDRLAARQEAFEQNMAGAQPSVPIRPPSTGRAAAPVSSVLGQSPLTVPLLPSFASQIGPPPKTKSFQTSPAAHLRALPEDEPIDLTAEVDGRPLEVDPTQHPYAEALLQQSRALVSFVSHLSSASSDPMAELTGSSSGLGVKGAAGRERLQRELAQQNGQFFLKACQAIHRRQSPTTAPPDSLGNVGNTSLMTYLERYGGFGAQRELGLVMWSVAHIFEAARDNNMGAVRDHTALLAVMLEQANMDGNQWGVAWMLGLFEDPPHSLWMNRGASATGGRRAFAPLCSQQWATTALAVLKEQEVLATKRSAKFLFNFGTFLQLFFGQMHLWILDFPRVASSGRKNLQLLARLQELTAIFDLLIKWASLDLLKLHPASQVGLSPDRKVRLFGAFKDSLYDRQIGDRRRQNGYESRIPGPSKDLPTAALLTRLQIAPKHGVKICITDRADFYHQIGVSDERSQTNCVWPAFRLGDFEGTKARAALLAKALKKPRKLDRAVFGDALNGVPNEFPRKIDADTLVFGAFGAILQGQLKTQGDASFPRSKAHEAFRRAKDAYASENLKGSDLKDIIEQTKATVIGAEIDSRAELASKGLVAVGAPSQKRLALSWMCLEGASLAYTTALDDGGWTLPGLEAPPDIAPSRTLAQYFDFIEICGGSGVLSDEMNRNRLAFAALCLLLVAAATNTFGLGEQPRRGKMAWLPEWQFLLTLRNIFETYTASCSLSSLFQKEFRFLTCNMVPQGICRPCTRDHKHVKIEASLAKGSAVYCPGLVHALGEMFERHLSHGQKLEKAFDLKTEGLESPLVNDIAKNAEWAVGAAWPWSPVPSHGLLPRNAEDVKRAERTPEVVAKTLSEYGQALFPAGRPYSHYSETINAIGLVAAALTWGWPLVAGVIAISWSAIMRIGQTLRTRFRQLLRALKLPDQSTAGDRALDLGSLRAGGATHLLNLTEDSELVRRRGRWLASRTMEIYLQESAAVTFFSSQLPDTKARILQAAQSFPEVSARARAFLRWSIPSESWWHLLTERQTGEMGVDEKFQSGSRQMGQPDSVQDANRRGARKRTVHLKSCK</sequence>
<keyword evidence="6" id="KW-1185">Reference proteome</keyword>
<evidence type="ECO:0000313" key="6">
    <source>
        <dbReference type="Proteomes" id="UP001152797"/>
    </source>
</evidence>
<protein>
    <submittedName>
        <fullName evidence="5">PUB domain-containing protein</fullName>
    </submittedName>
</protein>
<dbReference type="InterPro" id="IPR013762">
    <property type="entry name" value="Integrase-like_cat_sf"/>
</dbReference>
<evidence type="ECO:0000313" key="5">
    <source>
        <dbReference type="EMBL" id="CAL4802146.1"/>
    </source>
</evidence>
<feature type="region of interest" description="Disordered" evidence="1">
    <location>
        <begin position="270"/>
        <end position="291"/>
    </location>
</feature>
<organism evidence="3">
    <name type="scientific">Cladocopium goreaui</name>
    <dbReference type="NCBI Taxonomy" id="2562237"/>
    <lineage>
        <taxon>Eukaryota</taxon>
        <taxon>Sar</taxon>
        <taxon>Alveolata</taxon>
        <taxon>Dinophyceae</taxon>
        <taxon>Suessiales</taxon>
        <taxon>Symbiodiniaceae</taxon>
        <taxon>Cladocopium</taxon>
    </lineage>
</organism>
<comment type="caution">
    <text evidence="3">The sequence shown here is derived from an EMBL/GenBank/DDBJ whole genome shotgun (WGS) entry which is preliminary data.</text>
</comment>
<feature type="region of interest" description="Disordered" evidence="1">
    <location>
        <begin position="333"/>
        <end position="352"/>
    </location>
</feature>
<dbReference type="EMBL" id="CAMXCT010006502">
    <property type="protein sequence ID" value="CAI4014834.1"/>
    <property type="molecule type" value="Genomic_DNA"/>
</dbReference>
<dbReference type="EMBL" id="CAMXCT020006502">
    <property type="protein sequence ID" value="CAL1168209.1"/>
    <property type="molecule type" value="Genomic_DNA"/>
</dbReference>
<reference evidence="3" key="1">
    <citation type="submission" date="2022-10" db="EMBL/GenBank/DDBJ databases">
        <authorList>
            <person name="Chen Y."/>
            <person name="Dougan E. K."/>
            <person name="Chan C."/>
            <person name="Rhodes N."/>
            <person name="Thang M."/>
        </authorList>
    </citation>
    <scope>NUCLEOTIDE SEQUENCE</scope>
</reference>